<feature type="domain" description="Ion transport" evidence="14">
    <location>
        <begin position="132"/>
        <end position="363"/>
    </location>
</feature>
<dbReference type="EMBL" id="WHVB01000055">
    <property type="protein sequence ID" value="KAF8464554.1"/>
    <property type="molecule type" value="Genomic_DNA"/>
</dbReference>
<keyword evidence="2" id="KW-0813">Transport</keyword>
<evidence type="ECO:0000256" key="9">
    <source>
        <dbReference type="ARBA" id="ARBA00023065"/>
    </source>
</evidence>
<dbReference type="SUPFAM" id="SSF81324">
    <property type="entry name" value="Voltage-gated potassium channels"/>
    <property type="match status" value="1"/>
</dbReference>
<evidence type="ECO:0000256" key="4">
    <source>
        <dbReference type="ARBA" id="ARBA00022692"/>
    </source>
</evidence>
<keyword evidence="11 15" id="KW-0407">Ion channel</keyword>
<keyword evidence="8 13" id="KW-1133">Transmembrane helix</keyword>
<keyword evidence="16" id="KW-1185">Reference proteome</keyword>
<evidence type="ECO:0000259" key="14">
    <source>
        <dbReference type="Pfam" id="PF00520"/>
    </source>
</evidence>
<feature type="transmembrane region" description="Helical" evidence="13">
    <location>
        <begin position="193"/>
        <end position="214"/>
    </location>
</feature>
<reference evidence="15" key="2">
    <citation type="journal article" date="2020" name="Nat. Commun.">
        <title>Large-scale genome sequencing of mycorrhizal fungi provides insights into the early evolution of symbiotic traits.</title>
        <authorList>
            <person name="Miyauchi S."/>
            <person name="Kiss E."/>
            <person name="Kuo A."/>
            <person name="Drula E."/>
            <person name="Kohler A."/>
            <person name="Sanchez-Garcia M."/>
            <person name="Morin E."/>
            <person name="Andreopoulos B."/>
            <person name="Barry K.W."/>
            <person name="Bonito G."/>
            <person name="Buee M."/>
            <person name="Carver A."/>
            <person name="Chen C."/>
            <person name="Cichocki N."/>
            <person name="Clum A."/>
            <person name="Culley D."/>
            <person name="Crous P.W."/>
            <person name="Fauchery L."/>
            <person name="Girlanda M."/>
            <person name="Hayes R.D."/>
            <person name="Keri Z."/>
            <person name="LaButti K."/>
            <person name="Lipzen A."/>
            <person name="Lombard V."/>
            <person name="Magnuson J."/>
            <person name="Maillard F."/>
            <person name="Murat C."/>
            <person name="Nolan M."/>
            <person name="Ohm R.A."/>
            <person name="Pangilinan J."/>
            <person name="Pereira M.F."/>
            <person name="Perotto S."/>
            <person name="Peter M."/>
            <person name="Pfister S."/>
            <person name="Riley R."/>
            <person name="Sitrit Y."/>
            <person name="Stielow J.B."/>
            <person name="Szollosi G."/>
            <person name="Zifcakova L."/>
            <person name="Stursova M."/>
            <person name="Spatafora J.W."/>
            <person name="Tedersoo L."/>
            <person name="Vaario L.M."/>
            <person name="Yamada A."/>
            <person name="Yan M."/>
            <person name="Wang P."/>
            <person name="Xu J."/>
            <person name="Bruns T."/>
            <person name="Baldrian P."/>
            <person name="Vilgalys R."/>
            <person name="Dunand C."/>
            <person name="Henrissat B."/>
            <person name="Grigoriev I.V."/>
            <person name="Hibbett D."/>
            <person name="Nagy L.G."/>
            <person name="Martin F.M."/>
        </authorList>
    </citation>
    <scope>NUCLEOTIDE SEQUENCE</scope>
    <source>
        <strain evidence="15">Prilba</strain>
    </source>
</reference>
<dbReference type="Pfam" id="PF00520">
    <property type="entry name" value="Ion_trans"/>
    <property type="match status" value="1"/>
</dbReference>
<dbReference type="InterPro" id="IPR028325">
    <property type="entry name" value="VG_K_chnl"/>
</dbReference>
<dbReference type="PANTHER" id="PTHR11537:SF254">
    <property type="entry name" value="POTASSIUM VOLTAGE-GATED CHANNEL PROTEIN SHAB"/>
    <property type="match status" value="1"/>
</dbReference>
<feature type="compositionally biased region" description="Acidic residues" evidence="12">
    <location>
        <begin position="41"/>
        <end position="71"/>
    </location>
</feature>
<keyword evidence="6" id="KW-0851">Voltage-gated channel</keyword>
<keyword evidence="9" id="KW-0406">Ion transport</keyword>
<feature type="region of interest" description="Disordered" evidence="12">
    <location>
        <begin position="21"/>
        <end position="102"/>
    </location>
</feature>
<dbReference type="GO" id="GO:0008076">
    <property type="term" value="C:voltage-gated potassium channel complex"/>
    <property type="evidence" value="ECO:0007669"/>
    <property type="project" value="InterPro"/>
</dbReference>
<gene>
    <name evidence="15" type="ORF">DFH94DRAFT_785369</name>
</gene>
<evidence type="ECO:0000313" key="15">
    <source>
        <dbReference type="EMBL" id="KAF8464554.1"/>
    </source>
</evidence>
<comment type="subcellular location">
    <subcellularLocation>
        <location evidence="1">Membrane</location>
        <topology evidence="1">Multi-pass membrane protein</topology>
    </subcellularLocation>
</comment>
<evidence type="ECO:0000256" key="13">
    <source>
        <dbReference type="SAM" id="Phobius"/>
    </source>
</evidence>
<dbReference type="GO" id="GO:0001508">
    <property type="term" value="P:action potential"/>
    <property type="evidence" value="ECO:0007669"/>
    <property type="project" value="TreeGrafter"/>
</dbReference>
<evidence type="ECO:0000313" key="16">
    <source>
        <dbReference type="Proteomes" id="UP000759537"/>
    </source>
</evidence>
<proteinExistence type="predicted"/>
<accession>A0A9P5JV00</accession>
<evidence type="ECO:0000256" key="3">
    <source>
        <dbReference type="ARBA" id="ARBA00022538"/>
    </source>
</evidence>
<feature type="compositionally biased region" description="Basic residues" evidence="12">
    <location>
        <begin position="75"/>
        <end position="98"/>
    </location>
</feature>
<dbReference type="AlphaFoldDB" id="A0A9P5JV00"/>
<feature type="transmembrane region" description="Helical" evidence="13">
    <location>
        <begin position="161"/>
        <end position="181"/>
    </location>
</feature>
<evidence type="ECO:0000256" key="11">
    <source>
        <dbReference type="ARBA" id="ARBA00023303"/>
    </source>
</evidence>
<evidence type="ECO:0000256" key="2">
    <source>
        <dbReference type="ARBA" id="ARBA00022448"/>
    </source>
</evidence>
<evidence type="ECO:0000256" key="10">
    <source>
        <dbReference type="ARBA" id="ARBA00023136"/>
    </source>
</evidence>
<evidence type="ECO:0000256" key="8">
    <source>
        <dbReference type="ARBA" id="ARBA00022989"/>
    </source>
</evidence>
<reference evidence="15" key="1">
    <citation type="submission" date="2019-10" db="EMBL/GenBank/DDBJ databases">
        <authorList>
            <consortium name="DOE Joint Genome Institute"/>
            <person name="Kuo A."/>
            <person name="Miyauchi S."/>
            <person name="Kiss E."/>
            <person name="Drula E."/>
            <person name="Kohler A."/>
            <person name="Sanchez-Garcia M."/>
            <person name="Andreopoulos B."/>
            <person name="Barry K.W."/>
            <person name="Bonito G."/>
            <person name="Buee M."/>
            <person name="Carver A."/>
            <person name="Chen C."/>
            <person name="Cichocki N."/>
            <person name="Clum A."/>
            <person name="Culley D."/>
            <person name="Crous P.W."/>
            <person name="Fauchery L."/>
            <person name="Girlanda M."/>
            <person name="Hayes R."/>
            <person name="Keri Z."/>
            <person name="LaButti K."/>
            <person name="Lipzen A."/>
            <person name="Lombard V."/>
            <person name="Magnuson J."/>
            <person name="Maillard F."/>
            <person name="Morin E."/>
            <person name="Murat C."/>
            <person name="Nolan M."/>
            <person name="Ohm R."/>
            <person name="Pangilinan J."/>
            <person name="Pereira M."/>
            <person name="Perotto S."/>
            <person name="Peter M."/>
            <person name="Riley R."/>
            <person name="Sitrit Y."/>
            <person name="Stielow B."/>
            <person name="Szollosi G."/>
            <person name="Zifcakova L."/>
            <person name="Stursova M."/>
            <person name="Spatafora J.W."/>
            <person name="Tedersoo L."/>
            <person name="Vaario L.-M."/>
            <person name="Yamada A."/>
            <person name="Yan M."/>
            <person name="Wang P."/>
            <person name="Xu J."/>
            <person name="Bruns T."/>
            <person name="Baldrian P."/>
            <person name="Vilgalys R."/>
            <person name="Henrissat B."/>
            <person name="Grigoriev I.V."/>
            <person name="Hibbett D."/>
            <person name="Nagy L.G."/>
            <person name="Martin F.M."/>
        </authorList>
    </citation>
    <scope>NUCLEOTIDE SEQUENCE</scope>
    <source>
        <strain evidence="15">Prilba</strain>
    </source>
</reference>
<evidence type="ECO:0000256" key="7">
    <source>
        <dbReference type="ARBA" id="ARBA00022958"/>
    </source>
</evidence>
<organism evidence="15 16">
    <name type="scientific">Russula ochroleuca</name>
    <dbReference type="NCBI Taxonomy" id="152965"/>
    <lineage>
        <taxon>Eukaryota</taxon>
        <taxon>Fungi</taxon>
        <taxon>Dikarya</taxon>
        <taxon>Basidiomycota</taxon>
        <taxon>Agaricomycotina</taxon>
        <taxon>Agaricomycetes</taxon>
        <taxon>Russulales</taxon>
        <taxon>Russulaceae</taxon>
        <taxon>Russula</taxon>
    </lineage>
</organism>
<dbReference type="GO" id="GO:0005249">
    <property type="term" value="F:voltage-gated potassium channel activity"/>
    <property type="evidence" value="ECO:0007669"/>
    <property type="project" value="InterPro"/>
</dbReference>
<keyword evidence="3" id="KW-0633">Potassium transport</keyword>
<dbReference type="Gene3D" id="1.20.120.350">
    <property type="entry name" value="Voltage-gated potassium channels. Chain C"/>
    <property type="match status" value="1"/>
</dbReference>
<feature type="transmembrane region" description="Helical" evidence="13">
    <location>
        <begin position="127"/>
        <end position="149"/>
    </location>
</feature>
<name>A0A9P5JV00_9AGAM</name>
<dbReference type="Gene3D" id="1.10.287.70">
    <property type="match status" value="1"/>
</dbReference>
<sequence length="474" mass="52585">MPSSGSSTIPLYALPFLNTRTARNGEILSDQPSIGRRMLPDDDDNDDEEDEDEEVVEADPDVDAEGGEGDENGYPHHHHSATASARARRARTRVRRGSGGRASPSMMITPAWRLHLYNLLERPNSSAAAVLVHVLVTFLIVFSALVTILETVPGALHSLPGGLWFGLETSLVALFTVEYVARCAATSYSWSGLFGWVGSFFGIMDLLAILPYYIEIALQKDTSTLFRFSILRTFRLLRVFRPFRYNSTLLLTIEVMYLSFRRSRDALLALGFFVLMVVIVFSTLLYFIERGSWDDTLEVFINSDGDPSQFASIPAAAWFVIVTISTVGYGEITPRSFLGRLVTLPLLLFGLLLIALPSFVLGREFSMVWNEMTNGHTPRTPYMQSRHAYTQSEIFLQSPTLLRRLRAGSLSVDDPFHTTNAAAAAAPCERNEAHRQLAQSHGDLAVQLAELRGAMDAQSTLLRRILEREAGSGS</sequence>
<dbReference type="InterPro" id="IPR027359">
    <property type="entry name" value="Volt_channel_dom_sf"/>
</dbReference>
<protein>
    <submittedName>
        <fullName evidence="15">Voltage-gated potassium channel</fullName>
    </submittedName>
</protein>
<dbReference type="Proteomes" id="UP000759537">
    <property type="component" value="Unassembled WGS sequence"/>
</dbReference>
<feature type="transmembrane region" description="Helical" evidence="13">
    <location>
        <begin position="267"/>
        <end position="288"/>
    </location>
</feature>
<keyword evidence="10 13" id="KW-0472">Membrane</keyword>
<dbReference type="PRINTS" id="PR00169">
    <property type="entry name" value="KCHANNEL"/>
</dbReference>
<keyword evidence="4 13" id="KW-0812">Transmembrane</keyword>
<evidence type="ECO:0000256" key="5">
    <source>
        <dbReference type="ARBA" id="ARBA00022826"/>
    </source>
</evidence>
<dbReference type="InterPro" id="IPR005821">
    <property type="entry name" value="Ion_trans_dom"/>
</dbReference>
<evidence type="ECO:0000256" key="1">
    <source>
        <dbReference type="ARBA" id="ARBA00004141"/>
    </source>
</evidence>
<comment type="caution">
    <text evidence="15">The sequence shown here is derived from an EMBL/GenBank/DDBJ whole genome shotgun (WGS) entry which is preliminary data.</text>
</comment>
<feature type="transmembrane region" description="Helical" evidence="13">
    <location>
        <begin position="308"/>
        <end position="329"/>
    </location>
</feature>
<dbReference type="PANTHER" id="PTHR11537">
    <property type="entry name" value="VOLTAGE-GATED POTASSIUM CHANNEL"/>
    <property type="match status" value="1"/>
</dbReference>
<dbReference type="OrthoDB" id="415460at2759"/>
<dbReference type="FunFam" id="1.10.287.70:FF:000097">
    <property type="entry name" value="Potassium voltage-gated channel subfamily G member 3"/>
    <property type="match status" value="1"/>
</dbReference>
<evidence type="ECO:0000256" key="12">
    <source>
        <dbReference type="SAM" id="MobiDB-lite"/>
    </source>
</evidence>
<evidence type="ECO:0000256" key="6">
    <source>
        <dbReference type="ARBA" id="ARBA00022882"/>
    </source>
</evidence>
<feature type="transmembrane region" description="Helical" evidence="13">
    <location>
        <begin position="341"/>
        <end position="362"/>
    </location>
</feature>
<keyword evidence="5" id="KW-0631">Potassium channel</keyword>
<keyword evidence="7" id="KW-0630">Potassium</keyword>